<evidence type="ECO:0000256" key="6">
    <source>
        <dbReference type="SAM" id="Coils"/>
    </source>
</evidence>
<keyword evidence="5" id="KW-0479">Metal-binding</keyword>
<dbReference type="PANTHER" id="PTHR23407">
    <property type="entry name" value="ATPASE INHIBITOR/5-FORMYLTETRAHYDROFOLATE CYCLO-LIGASE"/>
    <property type="match status" value="1"/>
</dbReference>
<reference evidence="7 8" key="1">
    <citation type="submission" date="2020-11" db="EMBL/GenBank/DDBJ databases">
        <title>Corynebacterium sp. ZJ-599.</title>
        <authorList>
            <person name="Zhou J."/>
        </authorList>
    </citation>
    <scope>NUCLEOTIDE SEQUENCE [LARGE SCALE GENOMIC DNA]</scope>
    <source>
        <strain evidence="7 8">ZJ-599</strain>
    </source>
</reference>
<evidence type="ECO:0000256" key="4">
    <source>
        <dbReference type="PIRSR" id="PIRSR006806-1"/>
    </source>
</evidence>
<dbReference type="PIRSF" id="PIRSF006806">
    <property type="entry name" value="FTHF_cligase"/>
    <property type="match status" value="1"/>
</dbReference>
<feature type="binding site" evidence="4">
    <location>
        <begin position="16"/>
        <end position="20"/>
    </location>
    <ligand>
        <name>ATP</name>
        <dbReference type="ChEBI" id="CHEBI:30616"/>
    </ligand>
</feature>
<comment type="cofactor">
    <cofactor evidence="5">
        <name>Mg(2+)</name>
        <dbReference type="ChEBI" id="CHEBI:18420"/>
    </cofactor>
</comment>
<feature type="binding site" evidence="4">
    <location>
        <position position="64"/>
    </location>
    <ligand>
        <name>substrate</name>
    </ligand>
</feature>
<dbReference type="InterPro" id="IPR024185">
    <property type="entry name" value="FTHF_cligase-like_sf"/>
</dbReference>
<evidence type="ECO:0000256" key="5">
    <source>
        <dbReference type="RuleBase" id="RU361279"/>
    </source>
</evidence>
<dbReference type="GO" id="GO:0035999">
    <property type="term" value="P:tetrahydrofolate interconversion"/>
    <property type="evidence" value="ECO:0007669"/>
    <property type="project" value="TreeGrafter"/>
</dbReference>
<evidence type="ECO:0000256" key="1">
    <source>
        <dbReference type="ARBA" id="ARBA00010638"/>
    </source>
</evidence>
<dbReference type="Pfam" id="PF01812">
    <property type="entry name" value="5-FTHF_cyc-lig"/>
    <property type="match status" value="1"/>
</dbReference>
<name>A0A7T0PCJ7_9CORY</name>
<dbReference type="PANTHER" id="PTHR23407:SF1">
    <property type="entry name" value="5-FORMYLTETRAHYDROFOLATE CYCLO-LIGASE"/>
    <property type="match status" value="1"/>
</dbReference>
<dbReference type="NCBIfam" id="TIGR02727">
    <property type="entry name" value="MTHFS_bact"/>
    <property type="match status" value="1"/>
</dbReference>
<dbReference type="EC" id="6.3.3.2" evidence="5"/>
<evidence type="ECO:0000313" key="8">
    <source>
        <dbReference type="Proteomes" id="UP000594681"/>
    </source>
</evidence>
<organism evidence="7 8">
    <name type="scientific">Corynebacterium lizhenjunii</name>
    <dbReference type="NCBI Taxonomy" id="2709394"/>
    <lineage>
        <taxon>Bacteria</taxon>
        <taxon>Bacillati</taxon>
        <taxon>Actinomycetota</taxon>
        <taxon>Actinomycetes</taxon>
        <taxon>Mycobacteriales</taxon>
        <taxon>Corynebacteriaceae</taxon>
        <taxon>Corynebacterium</taxon>
    </lineage>
</organism>
<dbReference type="GO" id="GO:0046872">
    <property type="term" value="F:metal ion binding"/>
    <property type="evidence" value="ECO:0007669"/>
    <property type="project" value="UniProtKB-KW"/>
</dbReference>
<sequence>MTRIVMSTAAHISHRKQQLRAQLQRARQQLNSEAAKSADTAIRAHICRLAQGRTVAAYAPMAGEPGGAQLVPELADAATQLWLPISGPAGQLLWARYTGPDSLAPGALGIAEPTGQRRDSTVLAELDLIVVPALGCTPDGVRLGKGAGYYDRALAGVSTTTAVLLYPGEVRADIPVEDHDARMDMHISPAGVEPFGS</sequence>
<evidence type="ECO:0000313" key="7">
    <source>
        <dbReference type="EMBL" id="QPK79802.1"/>
    </source>
</evidence>
<dbReference type="SUPFAM" id="SSF100950">
    <property type="entry name" value="NagB/RpiA/CoA transferase-like"/>
    <property type="match status" value="1"/>
</dbReference>
<proteinExistence type="inferred from homology"/>
<feature type="coiled-coil region" evidence="6">
    <location>
        <begin position="9"/>
        <end position="40"/>
    </location>
</feature>
<dbReference type="AlphaFoldDB" id="A0A7T0PCJ7"/>
<dbReference type="Gene3D" id="3.40.50.10420">
    <property type="entry name" value="NagB/RpiA/CoA transferase-like"/>
    <property type="match status" value="1"/>
</dbReference>
<dbReference type="Proteomes" id="UP000594681">
    <property type="component" value="Chromosome"/>
</dbReference>
<comment type="similarity">
    <text evidence="1 5">Belongs to the 5-formyltetrahydrofolate cyclo-ligase family.</text>
</comment>
<dbReference type="GO" id="GO:0005524">
    <property type="term" value="F:ATP binding"/>
    <property type="evidence" value="ECO:0007669"/>
    <property type="project" value="UniProtKB-KW"/>
</dbReference>
<dbReference type="EMBL" id="CP064954">
    <property type="protein sequence ID" value="QPK79802.1"/>
    <property type="molecule type" value="Genomic_DNA"/>
</dbReference>
<keyword evidence="2 4" id="KW-0547">Nucleotide-binding</keyword>
<keyword evidence="3 4" id="KW-0067">ATP-binding</keyword>
<evidence type="ECO:0000256" key="3">
    <source>
        <dbReference type="ARBA" id="ARBA00022840"/>
    </source>
</evidence>
<keyword evidence="7" id="KW-0436">Ligase</keyword>
<keyword evidence="8" id="KW-1185">Reference proteome</keyword>
<evidence type="ECO:0000256" key="2">
    <source>
        <dbReference type="ARBA" id="ARBA00022741"/>
    </source>
</evidence>
<comment type="catalytic activity">
    <reaction evidence="5">
        <text>(6S)-5-formyl-5,6,7,8-tetrahydrofolate + ATP = (6R)-5,10-methenyltetrahydrofolate + ADP + phosphate</text>
        <dbReference type="Rhea" id="RHEA:10488"/>
        <dbReference type="ChEBI" id="CHEBI:30616"/>
        <dbReference type="ChEBI" id="CHEBI:43474"/>
        <dbReference type="ChEBI" id="CHEBI:57455"/>
        <dbReference type="ChEBI" id="CHEBI:57457"/>
        <dbReference type="ChEBI" id="CHEBI:456216"/>
        <dbReference type="EC" id="6.3.3.2"/>
    </reaction>
</comment>
<protein>
    <recommendedName>
        <fullName evidence="5">5-formyltetrahydrofolate cyclo-ligase</fullName>
        <ecNumber evidence="5">6.3.3.2</ecNumber>
    </recommendedName>
</protein>
<feature type="binding site" evidence="4">
    <location>
        <begin position="142"/>
        <end position="150"/>
    </location>
    <ligand>
        <name>ATP</name>
        <dbReference type="ChEBI" id="CHEBI:30616"/>
    </ligand>
</feature>
<dbReference type="InterPro" id="IPR002698">
    <property type="entry name" value="FTHF_cligase"/>
</dbReference>
<dbReference type="GO" id="GO:0009396">
    <property type="term" value="P:folic acid-containing compound biosynthetic process"/>
    <property type="evidence" value="ECO:0007669"/>
    <property type="project" value="TreeGrafter"/>
</dbReference>
<dbReference type="InterPro" id="IPR037171">
    <property type="entry name" value="NagB/RpiA_transferase-like"/>
</dbReference>
<gene>
    <name evidence="7" type="ORF">G7Y31_03645</name>
</gene>
<keyword evidence="5" id="KW-0460">Magnesium</keyword>
<keyword evidence="6" id="KW-0175">Coiled coil</keyword>
<accession>A0A7T0PCJ7</accession>
<dbReference type="GO" id="GO:0030272">
    <property type="term" value="F:5-formyltetrahydrofolate cyclo-ligase activity"/>
    <property type="evidence" value="ECO:0007669"/>
    <property type="project" value="UniProtKB-EC"/>
</dbReference>
<dbReference type="KEGG" id="cliz:G7Y31_03645"/>